<name>A0ABQ1JWJ2_9FLAO</name>
<dbReference type="PROSITE" id="PS51257">
    <property type="entry name" value="PROKAR_LIPOPROTEIN"/>
    <property type="match status" value="1"/>
</dbReference>
<proteinExistence type="predicted"/>
<feature type="chain" id="PRO_5047281246" evidence="1">
    <location>
        <begin position="19"/>
        <end position="174"/>
    </location>
</feature>
<keyword evidence="1" id="KW-0732">Signal</keyword>
<dbReference type="RefSeq" id="WP_188620668.1">
    <property type="nucleotide sequence ID" value="NZ_BMJE01000003.1"/>
</dbReference>
<dbReference type="Proteomes" id="UP000615760">
    <property type="component" value="Unassembled WGS sequence"/>
</dbReference>
<gene>
    <name evidence="2" type="ORF">GCM10007424_15310</name>
</gene>
<feature type="signal peptide" evidence="1">
    <location>
        <begin position="1"/>
        <end position="18"/>
    </location>
</feature>
<evidence type="ECO:0000313" key="3">
    <source>
        <dbReference type="Proteomes" id="UP000615760"/>
    </source>
</evidence>
<sequence>MKKIFAALFLGLFFTSCSNDDSTIYENAETALEVNEIVAEEIYSARGVFLPVLYSKCFESITGTIRANVSGGLSNAVLEFSANIGNDYSRTKKPYVLELHIQQIEDCEDPLSDVGNAEVIQSPVFLSTAYVPVISIPSENLPDYCYKWKVVVHTQDGYSPYCSSSSPWYEAPLF</sequence>
<comment type="caution">
    <text evidence="2">The sequence shown here is derived from an EMBL/GenBank/DDBJ whole genome shotgun (WGS) entry which is preliminary data.</text>
</comment>
<accession>A0ABQ1JWJ2</accession>
<evidence type="ECO:0000256" key="1">
    <source>
        <dbReference type="SAM" id="SignalP"/>
    </source>
</evidence>
<reference evidence="3" key="1">
    <citation type="journal article" date="2019" name="Int. J. Syst. Evol. Microbiol.">
        <title>The Global Catalogue of Microorganisms (GCM) 10K type strain sequencing project: providing services to taxonomists for standard genome sequencing and annotation.</title>
        <authorList>
            <consortium name="The Broad Institute Genomics Platform"/>
            <consortium name="The Broad Institute Genome Sequencing Center for Infectious Disease"/>
            <person name="Wu L."/>
            <person name="Ma J."/>
        </authorList>
    </citation>
    <scope>NUCLEOTIDE SEQUENCE [LARGE SCALE GENOMIC DNA]</scope>
    <source>
        <strain evidence="3">CGMCC 1.15461</strain>
    </source>
</reference>
<evidence type="ECO:0000313" key="2">
    <source>
        <dbReference type="EMBL" id="GGB76239.1"/>
    </source>
</evidence>
<organism evidence="2 3">
    <name type="scientific">Flavobacterium suaedae</name>
    <dbReference type="NCBI Taxonomy" id="1767027"/>
    <lineage>
        <taxon>Bacteria</taxon>
        <taxon>Pseudomonadati</taxon>
        <taxon>Bacteroidota</taxon>
        <taxon>Flavobacteriia</taxon>
        <taxon>Flavobacteriales</taxon>
        <taxon>Flavobacteriaceae</taxon>
        <taxon>Flavobacterium</taxon>
    </lineage>
</organism>
<dbReference type="EMBL" id="BMJE01000003">
    <property type="protein sequence ID" value="GGB76239.1"/>
    <property type="molecule type" value="Genomic_DNA"/>
</dbReference>
<keyword evidence="3" id="KW-1185">Reference proteome</keyword>
<protein>
    <submittedName>
        <fullName evidence="2">Uncharacterized protein</fullName>
    </submittedName>
</protein>